<protein>
    <submittedName>
        <fullName evidence="1">Methyltransferase</fullName>
    </submittedName>
</protein>
<dbReference type="Pfam" id="PF04672">
    <property type="entry name" value="Methyltransf_19"/>
    <property type="match status" value="1"/>
</dbReference>
<sequence>MADEPGRGTDRSLEIGIERAHPARMYDYYLGGRTNFDPDREAAEAALAAFPTLRITAEENRGFLLRAVEHLARAGIRQFVDVGSGIPVAGRNTHDVAQAVRAQARVLYVDNDPIVLAHAQALLTSGPRGRTAYLNADPHRPETMVEHPEFVRSVASDEPVAMLLVAILHFVADHQDPIDLLRRLTRRLPSGSRLVIAHVTGDYDPEGWAGLVRAYADAGITVRPRSRAEVAELLDGWDVEEPGVVPVSRWHPTVEPSAEPALVSCYGAVARKP</sequence>
<keyword evidence="2" id="KW-1185">Reference proteome</keyword>
<dbReference type="InterPro" id="IPR029063">
    <property type="entry name" value="SAM-dependent_MTases_sf"/>
</dbReference>
<dbReference type="STRING" id="159449.B4N89_35670"/>
<dbReference type="PIRSF" id="PIRSF017393">
    <property type="entry name" value="MTase_SAV2177"/>
    <property type="match status" value="1"/>
</dbReference>
<comment type="caution">
    <text evidence="1">The sequence shown here is derived from an EMBL/GenBank/DDBJ whole genome shotgun (WGS) entry which is preliminary data.</text>
</comment>
<dbReference type="InterPro" id="IPR006764">
    <property type="entry name" value="SAM_dep_MeTrfase_SAV2177_type"/>
</dbReference>
<dbReference type="RefSeq" id="WP_078980595.1">
    <property type="nucleotide sequence ID" value="NZ_MWQN01000002.1"/>
</dbReference>
<reference evidence="1 2" key="1">
    <citation type="submission" date="2017-03" db="EMBL/GenBank/DDBJ databases">
        <title>Draft genome sequence of Streptomyces scabrisporus NF3, endophyte isolated from Amphipterygium adstringens.</title>
        <authorList>
            <person name="Vazquez M."/>
            <person name="Ceapa C.D."/>
            <person name="Rodriguez Luna D."/>
            <person name="Sanchez Esquivel S."/>
        </authorList>
    </citation>
    <scope>NUCLEOTIDE SEQUENCE [LARGE SCALE GENOMIC DNA]</scope>
    <source>
        <strain evidence="1 2">NF3</strain>
    </source>
</reference>
<dbReference type="Proteomes" id="UP000190037">
    <property type="component" value="Unassembled WGS sequence"/>
</dbReference>
<organism evidence="1 2">
    <name type="scientific">Embleya scabrispora</name>
    <dbReference type="NCBI Taxonomy" id="159449"/>
    <lineage>
        <taxon>Bacteria</taxon>
        <taxon>Bacillati</taxon>
        <taxon>Actinomycetota</taxon>
        <taxon>Actinomycetes</taxon>
        <taxon>Kitasatosporales</taxon>
        <taxon>Streptomycetaceae</taxon>
        <taxon>Embleya</taxon>
    </lineage>
</organism>
<accession>A0A1T3NRF3</accession>
<gene>
    <name evidence="1" type="ORF">B4N89_35670</name>
</gene>
<dbReference type="EMBL" id="MWQN01000002">
    <property type="protein sequence ID" value="OPC79378.1"/>
    <property type="molecule type" value="Genomic_DNA"/>
</dbReference>
<dbReference type="Gene3D" id="3.40.50.150">
    <property type="entry name" value="Vaccinia Virus protein VP39"/>
    <property type="match status" value="1"/>
</dbReference>
<keyword evidence="1" id="KW-0489">Methyltransferase</keyword>
<dbReference type="GO" id="GO:0032259">
    <property type="term" value="P:methylation"/>
    <property type="evidence" value="ECO:0007669"/>
    <property type="project" value="UniProtKB-KW"/>
</dbReference>
<proteinExistence type="predicted"/>
<keyword evidence="1" id="KW-0808">Transferase</keyword>
<name>A0A1T3NRF3_9ACTN</name>
<dbReference type="SUPFAM" id="SSF53335">
    <property type="entry name" value="S-adenosyl-L-methionine-dependent methyltransferases"/>
    <property type="match status" value="1"/>
</dbReference>
<dbReference type="GO" id="GO:0008168">
    <property type="term" value="F:methyltransferase activity"/>
    <property type="evidence" value="ECO:0007669"/>
    <property type="project" value="UniProtKB-KW"/>
</dbReference>
<dbReference type="AlphaFoldDB" id="A0A1T3NRF3"/>
<evidence type="ECO:0000313" key="2">
    <source>
        <dbReference type="Proteomes" id="UP000190037"/>
    </source>
</evidence>
<evidence type="ECO:0000313" key="1">
    <source>
        <dbReference type="EMBL" id="OPC79378.1"/>
    </source>
</evidence>